<evidence type="ECO:0000256" key="1">
    <source>
        <dbReference type="SAM" id="MobiDB-lite"/>
    </source>
</evidence>
<gene>
    <name evidence="3" type="ORF">Pcinc_017886</name>
</gene>
<dbReference type="CDD" id="cd00117">
    <property type="entry name" value="TFP"/>
    <property type="match status" value="1"/>
</dbReference>
<proteinExistence type="predicted"/>
<feature type="region of interest" description="Disordered" evidence="1">
    <location>
        <begin position="125"/>
        <end position="253"/>
    </location>
</feature>
<comment type="caution">
    <text evidence="3">The sequence shown here is derived from an EMBL/GenBank/DDBJ whole genome shotgun (WGS) entry which is preliminary data.</text>
</comment>
<dbReference type="EMBL" id="JAWQEG010001684">
    <property type="protein sequence ID" value="KAK3877394.1"/>
    <property type="molecule type" value="Genomic_DNA"/>
</dbReference>
<feature type="transmembrane region" description="Helical" evidence="2">
    <location>
        <begin position="405"/>
        <end position="425"/>
    </location>
</feature>
<evidence type="ECO:0000313" key="3">
    <source>
        <dbReference type="EMBL" id="KAK3877394.1"/>
    </source>
</evidence>
<reference evidence="3" key="1">
    <citation type="submission" date="2023-10" db="EMBL/GenBank/DDBJ databases">
        <title>Genome assemblies of two species of porcelain crab, Petrolisthes cinctipes and Petrolisthes manimaculis (Anomura: Porcellanidae).</title>
        <authorList>
            <person name="Angst P."/>
        </authorList>
    </citation>
    <scope>NUCLEOTIDE SEQUENCE</scope>
    <source>
        <strain evidence="3">PB745_01</strain>
        <tissue evidence="3">Gill</tissue>
    </source>
</reference>
<sequence>MLCHKVTHVVLPGGLVMGGGGGGGRGLRVVRVGVEGSDCGEGEGVCDRVEGGRGLSVVRVGGRGLIVVRGGALSVVRGGGLREGVPSIPSHTDHQSTRTNTDSNDPETLTESTYQLAALVQSTTNKQPLETHSTTLRPPGVQDINVQPSRVRGNDERQPIAPDISKQSEGYPAQEGGQGSDPSALPPWGWGQNQGSYPGYQSPPETGNGQFNSSQEYPYPWGNNQAGYPSNPSSPEGQGNQLPQNQSDNQGYPGIWNNPFYPYNWWHNLSTHLGKNSGQGNRGFGFFDPLLLFQPGNLTCYECWLDFRLGPYQGEHPCLGRHNGLNVSINHLVTCGINDTYCETERTEVRGILLYMRRGCASVCRPGCLPLNHKTGREVCSSCCTSQACNHVYPPSTPPAASSTLIPSLLLLLILAIHPVVFSTML</sequence>
<feature type="compositionally biased region" description="Polar residues" evidence="1">
    <location>
        <begin position="203"/>
        <end position="250"/>
    </location>
</feature>
<keyword evidence="2" id="KW-1133">Transmembrane helix</keyword>
<evidence type="ECO:0000313" key="4">
    <source>
        <dbReference type="Proteomes" id="UP001286313"/>
    </source>
</evidence>
<organism evidence="3 4">
    <name type="scientific">Petrolisthes cinctipes</name>
    <name type="common">Flat porcelain crab</name>
    <dbReference type="NCBI Taxonomy" id="88211"/>
    <lineage>
        <taxon>Eukaryota</taxon>
        <taxon>Metazoa</taxon>
        <taxon>Ecdysozoa</taxon>
        <taxon>Arthropoda</taxon>
        <taxon>Crustacea</taxon>
        <taxon>Multicrustacea</taxon>
        <taxon>Malacostraca</taxon>
        <taxon>Eumalacostraca</taxon>
        <taxon>Eucarida</taxon>
        <taxon>Decapoda</taxon>
        <taxon>Pleocyemata</taxon>
        <taxon>Anomura</taxon>
        <taxon>Galatheoidea</taxon>
        <taxon>Porcellanidae</taxon>
        <taxon>Petrolisthes</taxon>
    </lineage>
</organism>
<protein>
    <submittedName>
        <fullName evidence="3">Uncharacterized protein</fullName>
    </submittedName>
</protein>
<dbReference type="AlphaFoldDB" id="A0AAE1FNG0"/>
<name>A0AAE1FNG0_PETCI</name>
<keyword evidence="2" id="KW-0472">Membrane</keyword>
<keyword evidence="2" id="KW-0812">Transmembrane</keyword>
<accession>A0AAE1FNG0</accession>
<feature type="region of interest" description="Disordered" evidence="1">
    <location>
        <begin position="78"/>
        <end position="109"/>
    </location>
</feature>
<evidence type="ECO:0000256" key="2">
    <source>
        <dbReference type="SAM" id="Phobius"/>
    </source>
</evidence>
<feature type="compositionally biased region" description="Polar residues" evidence="1">
    <location>
        <begin position="97"/>
        <end position="109"/>
    </location>
</feature>
<dbReference type="Proteomes" id="UP001286313">
    <property type="component" value="Unassembled WGS sequence"/>
</dbReference>
<keyword evidence="4" id="KW-1185">Reference proteome</keyword>
<feature type="compositionally biased region" description="Polar residues" evidence="1">
    <location>
        <begin position="125"/>
        <end position="136"/>
    </location>
</feature>